<gene>
    <name evidence="2" type="ORF">BVG16_07545</name>
</gene>
<proteinExistence type="inferred from homology"/>
<protein>
    <submittedName>
        <fullName evidence="2">3-carboxymuconate cyclase</fullName>
    </submittedName>
</protein>
<dbReference type="Pfam" id="PF10282">
    <property type="entry name" value="Lactonase"/>
    <property type="match status" value="1"/>
</dbReference>
<dbReference type="Proteomes" id="UP000190188">
    <property type="component" value="Unassembled WGS sequence"/>
</dbReference>
<evidence type="ECO:0000313" key="2">
    <source>
        <dbReference type="EMBL" id="OPA80568.1"/>
    </source>
</evidence>
<dbReference type="InterPro" id="IPR011048">
    <property type="entry name" value="Haem_d1_sf"/>
</dbReference>
<dbReference type="FunFam" id="2.130.10.10:FF:000306">
    <property type="entry name" value="3-carboxymuconate cyclase"/>
    <property type="match status" value="1"/>
</dbReference>
<dbReference type="InterPro" id="IPR050282">
    <property type="entry name" value="Cycloisomerase_2"/>
</dbReference>
<dbReference type="PANTHER" id="PTHR30344">
    <property type="entry name" value="6-PHOSPHOGLUCONOLACTONASE-RELATED"/>
    <property type="match status" value="1"/>
</dbReference>
<reference evidence="2 3" key="1">
    <citation type="submission" date="2017-01" db="EMBL/GenBank/DDBJ databases">
        <title>Genome analysis of Paenibacillus selenitrireducens ES3-24.</title>
        <authorList>
            <person name="Xu D."/>
            <person name="Yao R."/>
            <person name="Zheng S."/>
        </authorList>
    </citation>
    <scope>NUCLEOTIDE SEQUENCE [LARGE SCALE GENOMIC DNA]</scope>
    <source>
        <strain evidence="2 3">ES3-24</strain>
    </source>
</reference>
<comment type="similarity">
    <text evidence="1">Belongs to the cycloisomerase 2 family.</text>
</comment>
<dbReference type="OrthoDB" id="9790815at2"/>
<sequence length="358" mass="39246">MEPRMLVFVGSYAEADAPGVYTYSFDEKSGELTKLDEVSGLKNPTYLNVDMDHQKLYAIAENVTEEGTKIGEAVSFSIDTATGKLNVMNRAKTLDAPQCHIQRDKHSRYLIVSSYHGGCVGLVSLEADGQVGKQLDVQQHHGHGPHPNQNQPHVHSAFFSPDERYIYVSDLGIDRVKCYTIDSDRNMLVLQGESAVPAGSGPRHLTFHPNGKFAYVINELSSSVSVFSYHSASGELRLTETVSTLPDDYDGDNGCAEIAISADGRYLYGSNRGHDSIVVYEVHPDLGTLTVIQHVSTEGRHPRHFALTPSGQYLLAANRDTNNIAVFRVDTSTGKLNYTGHSIEISKPVCVQPVYCNA</sequence>
<dbReference type="GO" id="GO:0017057">
    <property type="term" value="F:6-phosphogluconolactonase activity"/>
    <property type="evidence" value="ECO:0007669"/>
    <property type="project" value="TreeGrafter"/>
</dbReference>
<evidence type="ECO:0000313" key="3">
    <source>
        <dbReference type="Proteomes" id="UP000190188"/>
    </source>
</evidence>
<organism evidence="2 3">
    <name type="scientific">Paenibacillus selenitireducens</name>
    <dbReference type="NCBI Taxonomy" id="1324314"/>
    <lineage>
        <taxon>Bacteria</taxon>
        <taxon>Bacillati</taxon>
        <taxon>Bacillota</taxon>
        <taxon>Bacilli</taxon>
        <taxon>Bacillales</taxon>
        <taxon>Paenibacillaceae</taxon>
        <taxon>Paenibacillus</taxon>
    </lineage>
</organism>
<dbReference type="SUPFAM" id="SSF51004">
    <property type="entry name" value="C-terminal (heme d1) domain of cytochrome cd1-nitrite reductase"/>
    <property type="match status" value="1"/>
</dbReference>
<dbReference type="Gene3D" id="2.130.10.10">
    <property type="entry name" value="YVTN repeat-like/Quinoprotein amine dehydrogenase"/>
    <property type="match status" value="1"/>
</dbReference>
<keyword evidence="3" id="KW-1185">Reference proteome</keyword>
<dbReference type="InterPro" id="IPR019405">
    <property type="entry name" value="Lactonase_7-beta_prop"/>
</dbReference>
<accession>A0A1T2XL75</accession>
<dbReference type="AlphaFoldDB" id="A0A1T2XL75"/>
<evidence type="ECO:0000256" key="1">
    <source>
        <dbReference type="ARBA" id="ARBA00005564"/>
    </source>
</evidence>
<comment type="caution">
    <text evidence="2">The sequence shown here is derived from an EMBL/GenBank/DDBJ whole genome shotgun (WGS) entry which is preliminary data.</text>
</comment>
<dbReference type="RefSeq" id="WP_078497911.1">
    <property type="nucleotide sequence ID" value="NZ_MSZX01000002.1"/>
</dbReference>
<dbReference type="EMBL" id="MSZX01000002">
    <property type="protein sequence ID" value="OPA80568.1"/>
    <property type="molecule type" value="Genomic_DNA"/>
</dbReference>
<dbReference type="InterPro" id="IPR015943">
    <property type="entry name" value="WD40/YVTN_repeat-like_dom_sf"/>
</dbReference>
<dbReference type="STRING" id="1324314.BVG16_07545"/>
<dbReference type="PANTHER" id="PTHR30344:SF1">
    <property type="entry name" value="6-PHOSPHOGLUCONOLACTONASE"/>
    <property type="match status" value="1"/>
</dbReference>
<name>A0A1T2XL75_9BACL</name>